<dbReference type="PANTHER" id="PTHR14950">
    <property type="entry name" value="DICER-RELATED"/>
    <property type="match status" value="1"/>
</dbReference>
<dbReference type="GO" id="GO:0003723">
    <property type="term" value="F:RNA binding"/>
    <property type="evidence" value="ECO:0007669"/>
    <property type="project" value="UniProtKB-UniRule"/>
</dbReference>
<dbReference type="GO" id="GO:0005634">
    <property type="term" value="C:nucleus"/>
    <property type="evidence" value="ECO:0007669"/>
    <property type="project" value="TreeGrafter"/>
</dbReference>
<reference evidence="13" key="2">
    <citation type="submission" date="2022-03" db="EMBL/GenBank/DDBJ databases">
        <title>Draft title - Genomic analysis of global carrot germplasm unveils the trajectory of domestication and the origin of high carotenoid orange carrot.</title>
        <authorList>
            <person name="Iorizzo M."/>
            <person name="Ellison S."/>
            <person name="Senalik D."/>
            <person name="Macko-Podgorni A."/>
            <person name="Grzebelus D."/>
            <person name="Bostan H."/>
            <person name="Rolling W."/>
            <person name="Curaba J."/>
            <person name="Simon P."/>
        </authorList>
    </citation>
    <scope>NUCLEOTIDE SEQUENCE</scope>
    <source>
        <tissue evidence="13">Leaf</tissue>
    </source>
</reference>
<dbReference type="Pfam" id="PF00636">
    <property type="entry name" value="Ribonuclease_3"/>
    <property type="match status" value="1"/>
</dbReference>
<evidence type="ECO:0000259" key="11">
    <source>
        <dbReference type="PROSITE" id="PS50142"/>
    </source>
</evidence>
<dbReference type="GO" id="GO:0030422">
    <property type="term" value="P:siRNA processing"/>
    <property type="evidence" value="ECO:0007669"/>
    <property type="project" value="TreeGrafter"/>
</dbReference>
<dbReference type="FunFam" id="1.10.1520.10:FF:000004">
    <property type="entry name" value="Endoribonuclease dicer-like 1"/>
    <property type="match status" value="1"/>
</dbReference>
<dbReference type="SMART" id="SM00358">
    <property type="entry name" value="DSRM"/>
    <property type="match status" value="2"/>
</dbReference>
<dbReference type="InterPro" id="IPR014720">
    <property type="entry name" value="dsRBD_dom"/>
</dbReference>
<dbReference type="SUPFAM" id="SSF69065">
    <property type="entry name" value="RNase III domain-like"/>
    <property type="match status" value="1"/>
</dbReference>
<protein>
    <recommendedName>
        <fullName evidence="15">RNase III domain-containing protein</fullName>
    </recommendedName>
</protein>
<dbReference type="SMART" id="SM00535">
    <property type="entry name" value="RIBOc"/>
    <property type="match status" value="1"/>
</dbReference>
<evidence type="ECO:0000256" key="6">
    <source>
        <dbReference type="ARBA" id="ARBA00022801"/>
    </source>
</evidence>
<keyword evidence="4" id="KW-0479">Metal-binding</keyword>
<accession>A0A175YHT2</accession>
<comment type="cofactor">
    <cofactor evidence="2">
        <name>Mg(2+)</name>
        <dbReference type="ChEBI" id="CHEBI:18420"/>
    </cofactor>
</comment>
<dbReference type="EMBL" id="CP093351">
    <property type="protein sequence ID" value="WOH15683.1"/>
    <property type="molecule type" value="Genomic_DNA"/>
</dbReference>
<feature type="domain" description="RNase III" evidence="11">
    <location>
        <begin position="19"/>
        <end position="161"/>
    </location>
</feature>
<dbReference type="GO" id="GO:0004525">
    <property type="term" value="F:ribonuclease III activity"/>
    <property type="evidence" value="ECO:0007669"/>
    <property type="project" value="InterPro"/>
</dbReference>
<organism evidence="12">
    <name type="scientific">Daucus carota subsp. sativus</name>
    <name type="common">Carrot</name>
    <dbReference type="NCBI Taxonomy" id="79200"/>
    <lineage>
        <taxon>Eukaryota</taxon>
        <taxon>Viridiplantae</taxon>
        <taxon>Streptophyta</taxon>
        <taxon>Embryophyta</taxon>
        <taxon>Tracheophyta</taxon>
        <taxon>Spermatophyta</taxon>
        <taxon>Magnoliopsida</taxon>
        <taxon>eudicotyledons</taxon>
        <taxon>Gunneridae</taxon>
        <taxon>Pentapetalae</taxon>
        <taxon>asterids</taxon>
        <taxon>campanulids</taxon>
        <taxon>Apiales</taxon>
        <taxon>Apiaceae</taxon>
        <taxon>Apioideae</taxon>
        <taxon>Scandiceae</taxon>
        <taxon>Daucinae</taxon>
        <taxon>Daucus</taxon>
        <taxon>Daucus sect. Daucus</taxon>
    </lineage>
</organism>
<sequence>MEMLKNDDEDDCPEMLEAIKSVEQILNYKFKDQKLLEKALTHPSYTKSESYERLEIVGDAALGLAIINFAYLAYPHHDPGVLSIIRAANISTEKLARVAISSGFYKYVRHNSPSLDYKVKKFTELVQQEEGIKIYGGEMKAPKVLADIVESVVGAVYEDLCFDLKATWLVVGGLLEPIITPQMLQKKPQPVTQLFELCQKNGQQVDIKQSRENDKTTASIYIDNKLIVSASSDQKDNAKLHAATAALERTIQPTSKMDIRSSFSENGKIGTAKRKLEQFSLKKKWAKPTYRLVREEGPNHAKTYVCSVSLKVGDYLFCQEGEVKSRRKDAEGSAALAMLLGLHDKDLL</sequence>
<keyword evidence="5" id="KW-0255">Endonuclease</keyword>
<keyword evidence="14" id="KW-1185">Reference proteome</keyword>
<dbReference type="InterPro" id="IPR000999">
    <property type="entry name" value="RNase_III_dom"/>
</dbReference>
<dbReference type="CDD" id="cd00593">
    <property type="entry name" value="RIBOc"/>
    <property type="match status" value="1"/>
</dbReference>
<dbReference type="Pfam" id="PF00035">
    <property type="entry name" value="dsrm"/>
    <property type="match status" value="2"/>
</dbReference>
<dbReference type="InterPro" id="IPR036389">
    <property type="entry name" value="RNase_III_sf"/>
</dbReference>
<dbReference type="Gene3D" id="3.30.160.20">
    <property type="match status" value="2"/>
</dbReference>
<dbReference type="PROSITE" id="PS50137">
    <property type="entry name" value="DS_RBD"/>
    <property type="match status" value="2"/>
</dbReference>
<evidence type="ECO:0008006" key="15">
    <source>
        <dbReference type="Google" id="ProtNLM"/>
    </source>
</evidence>
<evidence type="ECO:0000256" key="5">
    <source>
        <dbReference type="ARBA" id="ARBA00022759"/>
    </source>
</evidence>
<keyword evidence="8 9" id="KW-0694">RNA-binding</keyword>
<evidence type="ECO:0000313" key="12">
    <source>
        <dbReference type="EMBL" id="KZM82770.1"/>
    </source>
</evidence>
<dbReference type="PANTHER" id="PTHR14950:SF49">
    <property type="entry name" value="RIBONUCLEASE 3-LIKE PROTEIN 2-RELATED"/>
    <property type="match status" value="1"/>
</dbReference>
<proteinExistence type="predicted"/>
<evidence type="ECO:0000256" key="2">
    <source>
        <dbReference type="ARBA" id="ARBA00001946"/>
    </source>
</evidence>
<dbReference type="KEGG" id="dcr:108201506"/>
<evidence type="ECO:0000259" key="10">
    <source>
        <dbReference type="PROSITE" id="PS50137"/>
    </source>
</evidence>
<dbReference type="Gene3D" id="1.10.1520.10">
    <property type="entry name" value="Ribonuclease III domain"/>
    <property type="match status" value="1"/>
</dbReference>
<dbReference type="Gramene" id="KZM82770">
    <property type="protein sequence ID" value="KZM82770"/>
    <property type="gene ID" value="DCAR_030339"/>
</dbReference>
<gene>
    <name evidence="12" type="ORF">DCAR_030339</name>
    <name evidence="13" type="ORF">DCAR_0935226</name>
</gene>
<evidence type="ECO:0000256" key="8">
    <source>
        <dbReference type="ARBA" id="ARBA00022884"/>
    </source>
</evidence>
<dbReference type="SUPFAM" id="SSF54768">
    <property type="entry name" value="dsRNA-binding domain-like"/>
    <property type="match status" value="2"/>
</dbReference>
<evidence type="ECO:0000256" key="3">
    <source>
        <dbReference type="ARBA" id="ARBA00022722"/>
    </source>
</evidence>
<evidence type="ECO:0000256" key="7">
    <source>
        <dbReference type="ARBA" id="ARBA00022842"/>
    </source>
</evidence>
<comment type="cofactor">
    <cofactor evidence="1">
        <name>Mn(2+)</name>
        <dbReference type="ChEBI" id="CHEBI:29035"/>
    </cofactor>
</comment>
<dbReference type="STRING" id="79200.A0A175YHT2"/>
<name>A0A175YHT2_DAUCS</name>
<feature type="domain" description="DRBM" evidence="10">
    <location>
        <begin position="189"/>
        <end position="252"/>
    </location>
</feature>
<keyword evidence="7" id="KW-0460">Magnesium</keyword>
<evidence type="ECO:0000256" key="4">
    <source>
        <dbReference type="ARBA" id="ARBA00022723"/>
    </source>
</evidence>
<dbReference type="GO" id="GO:0046872">
    <property type="term" value="F:metal ion binding"/>
    <property type="evidence" value="ECO:0007669"/>
    <property type="project" value="UniProtKB-KW"/>
</dbReference>
<keyword evidence="3" id="KW-0540">Nuclease</keyword>
<keyword evidence="6" id="KW-0378">Hydrolase</keyword>
<evidence type="ECO:0000313" key="14">
    <source>
        <dbReference type="Proteomes" id="UP000077755"/>
    </source>
</evidence>
<reference evidence="12" key="1">
    <citation type="journal article" date="2016" name="Nat. Genet.">
        <title>A high-quality carrot genome assembly provides new insights into carotenoid accumulation and asterid genome evolution.</title>
        <authorList>
            <person name="Iorizzo M."/>
            <person name="Ellison S."/>
            <person name="Senalik D."/>
            <person name="Zeng P."/>
            <person name="Satapoomin P."/>
            <person name="Huang J."/>
            <person name="Bowman M."/>
            <person name="Iovene M."/>
            <person name="Sanseverino W."/>
            <person name="Cavagnaro P."/>
            <person name="Yildiz M."/>
            <person name="Macko-Podgorni A."/>
            <person name="Moranska E."/>
            <person name="Grzebelus E."/>
            <person name="Grzebelus D."/>
            <person name="Ashrafi H."/>
            <person name="Zheng Z."/>
            <person name="Cheng S."/>
            <person name="Spooner D."/>
            <person name="Van Deynze A."/>
            <person name="Simon P."/>
        </authorList>
    </citation>
    <scope>NUCLEOTIDE SEQUENCE [LARGE SCALE GENOMIC DNA]</scope>
    <source>
        <tissue evidence="12">Leaf</tissue>
    </source>
</reference>
<dbReference type="GO" id="GO:0005737">
    <property type="term" value="C:cytoplasm"/>
    <property type="evidence" value="ECO:0007669"/>
    <property type="project" value="TreeGrafter"/>
</dbReference>
<evidence type="ECO:0000256" key="9">
    <source>
        <dbReference type="PROSITE-ProRule" id="PRU00266"/>
    </source>
</evidence>
<evidence type="ECO:0000256" key="1">
    <source>
        <dbReference type="ARBA" id="ARBA00001936"/>
    </source>
</evidence>
<evidence type="ECO:0000313" key="13">
    <source>
        <dbReference type="EMBL" id="WOH15683.1"/>
    </source>
</evidence>
<feature type="domain" description="DRBM" evidence="10">
    <location>
        <begin position="271"/>
        <end position="344"/>
    </location>
</feature>
<dbReference type="OrthoDB" id="416741at2759"/>
<dbReference type="Proteomes" id="UP000077755">
    <property type="component" value="Chromosome 9"/>
</dbReference>
<dbReference type="OMA" id="PYDEMDV"/>
<dbReference type="EMBL" id="LNRQ01000009">
    <property type="protein sequence ID" value="KZM82770.1"/>
    <property type="molecule type" value="Genomic_DNA"/>
</dbReference>
<dbReference type="PROSITE" id="PS50142">
    <property type="entry name" value="RNASE_3_2"/>
    <property type="match status" value="1"/>
</dbReference>
<dbReference type="AlphaFoldDB" id="A0A175YHT2"/>